<keyword evidence="1" id="KW-0328">Glycosyltransferase</keyword>
<gene>
    <name evidence="3" type="ORF">MNBD_DELTA04-1469</name>
</gene>
<dbReference type="InterPro" id="IPR002201">
    <property type="entry name" value="Glyco_trans_9"/>
</dbReference>
<keyword evidence="2 3" id="KW-0808">Transferase</keyword>
<dbReference type="AlphaFoldDB" id="A0A3B0VL66"/>
<dbReference type="GO" id="GO:0008713">
    <property type="term" value="F:ADP-heptose-lipopolysaccharide heptosyltransferase activity"/>
    <property type="evidence" value="ECO:0007669"/>
    <property type="project" value="TreeGrafter"/>
</dbReference>
<dbReference type="PANTHER" id="PTHR30160">
    <property type="entry name" value="TETRAACYLDISACCHARIDE 4'-KINASE-RELATED"/>
    <property type="match status" value="1"/>
</dbReference>
<dbReference type="Pfam" id="PF01075">
    <property type="entry name" value="Glyco_transf_9"/>
    <property type="match status" value="1"/>
</dbReference>
<proteinExistence type="predicted"/>
<protein>
    <submittedName>
        <fullName evidence="3">ADP-heptose:LPS heptosyltransferase</fullName>
    </submittedName>
</protein>
<dbReference type="GO" id="GO:0009244">
    <property type="term" value="P:lipopolysaccharide core region biosynthetic process"/>
    <property type="evidence" value="ECO:0007669"/>
    <property type="project" value="TreeGrafter"/>
</dbReference>
<evidence type="ECO:0000313" key="3">
    <source>
        <dbReference type="EMBL" id="VAW39782.1"/>
    </source>
</evidence>
<dbReference type="PANTHER" id="PTHR30160:SF1">
    <property type="entry name" value="LIPOPOLYSACCHARIDE 1,2-N-ACETYLGLUCOSAMINETRANSFERASE-RELATED"/>
    <property type="match status" value="1"/>
</dbReference>
<dbReference type="CDD" id="cd03789">
    <property type="entry name" value="GT9_LPS_heptosyltransferase"/>
    <property type="match status" value="1"/>
</dbReference>
<reference evidence="3" key="1">
    <citation type="submission" date="2018-06" db="EMBL/GenBank/DDBJ databases">
        <authorList>
            <person name="Zhirakovskaya E."/>
        </authorList>
    </citation>
    <scope>NUCLEOTIDE SEQUENCE</scope>
</reference>
<name>A0A3B0VL66_9ZZZZ</name>
<dbReference type="EMBL" id="UOEY01000087">
    <property type="protein sequence ID" value="VAW39782.1"/>
    <property type="molecule type" value="Genomic_DNA"/>
</dbReference>
<evidence type="ECO:0000256" key="2">
    <source>
        <dbReference type="ARBA" id="ARBA00022679"/>
    </source>
</evidence>
<sequence length="413" mass="46693">MNVDLMRTIDRRVGVPLAFLLTLARRTAGLLHRPAPKRPKKILFVELSEMGSTILADPAMRKAKEKFAADLYFVIFQKNRASLDLIGTIDPARTFTIREDSLLNLTVDTVRFLFWVRRQRIDTVIDLELFSRFTALLTGLSGAVNRVGFYNFYNEGLYRGELLSHRVAYNPHIHIAKNFIALVNSLITAEQEVPYSKQPVADEEIRLPVIHYDERELQGMRERVRRRYPEYDRHKNRLVLINPNASELLPQRRWLPERYMELIQRILQAAPDILVLITGAPAETAEAEAMCKKIGRERCINFAGALKLGELPLLYSIAEFMVTNDSGPGHFSAITPLPTFVLFGPETPKLYGSLGNSTPIYAKLACSPCVSAANHRKTPCRDNKCLQAITVEAVMDVIRPSLPKVPQAPHPPA</sequence>
<organism evidence="3">
    <name type="scientific">hydrothermal vent metagenome</name>
    <dbReference type="NCBI Taxonomy" id="652676"/>
    <lineage>
        <taxon>unclassified sequences</taxon>
        <taxon>metagenomes</taxon>
        <taxon>ecological metagenomes</taxon>
    </lineage>
</organism>
<accession>A0A3B0VL66</accession>
<dbReference type="InterPro" id="IPR051199">
    <property type="entry name" value="LPS_LOS_Heptosyltrfase"/>
</dbReference>
<dbReference type="Gene3D" id="3.40.50.2000">
    <property type="entry name" value="Glycogen Phosphorylase B"/>
    <property type="match status" value="2"/>
</dbReference>
<dbReference type="SUPFAM" id="SSF53756">
    <property type="entry name" value="UDP-Glycosyltransferase/glycogen phosphorylase"/>
    <property type="match status" value="1"/>
</dbReference>
<evidence type="ECO:0000256" key="1">
    <source>
        <dbReference type="ARBA" id="ARBA00022676"/>
    </source>
</evidence>
<dbReference type="GO" id="GO:0005829">
    <property type="term" value="C:cytosol"/>
    <property type="evidence" value="ECO:0007669"/>
    <property type="project" value="TreeGrafter"/>
</dbReference>